<dbReference type="RefSeq" id="WP_012857542.1">
    <property type="nucleotide sequence ID" value="NC_013512.1"/>
</dbReference>
<dbReference type="GO" id="GO:0005886">
    <property type="term" value="C:plasma membrane"/>
    <property type="evidence" value="ECO:0007669"/>
    <property type="project" value="UniProtKB-SubCell"/>
</dbReference>
<dbReference type="STRING" id="525898.Sdel_1777"/>
<keyword evidence="4 6" id="KW-1133">Transmembrane helix</keyword>
<keyword evidence="5 6" id="KW-0472">Membrane</keyword>
<keyword evidence="3 6" id="KW-0812">Transmembrane</keyword>
<feature type="transmembrane region" description="Helical" evidence="6">
    <location>
        <begin position="138"/>
        <end position="155"/>
    </location>
</feature>
<evidence type="ECO:0000313" key="8">
    <source>
        <dbReference type="Proteomes" id="UP000002222"/>
    </source>
</evidence>
<name>D1B3X2_SULD5</name>
<feature type="transmembrane region" description="Helical" evidence="6">
    <location>
        <begin position="34"/>
        <end position="53"/>
    </location>
</feature>
<feature type="transmembrane region" description="Helical" evidence="6">
    <location>
        <begin position="281"/>
        <end position="300"/>
    </location>
</feature>
<feature type="transmembrane region" description="Helical" evidence="6">
    <location>
        <begin position="347"/>
        <end position="370"/>
    </location>
</feature>
<feature type="transmembrane region" description="Helical" evidence="6">
    <location>
        <begin position="109"/>
        <end position="129"/>
    </location>
</feature>
<evidence type="ECO:0000256" key="4">
    <source>
        <dbReference type="ARBA" id="ARBA00022989"/>
    </source>
</evidence>
<evidence type="ECO:0000256" key="5">
    <source>
        <dbReference type="ARBA" id="ARBA00023136"/>
    </source>
</evidence>
<evidence type="ECO:0000256" key="6">
    <source>
        <dbReference type="SAM" id="Phobius"/>
    </source>
</evidence>
<evidence type="ECO:0000256" key="1">
    <source>
        <dbReference type="ARBA" id="ARBA00004651"/>
    </source>
</evidence>
<reference evidence="7 8" key="2">
    <citation type="journal article" date="2010" name="Stand. Genomic Sci.">
        <title>Complete genome sequence of Sulfurospirillum deleyianum type strain (5175).</title>
        <authorList>
            <person name="Sikorski J."/>
            <person name="Lapidus A."/>
            <person name="Copeland A."/>
            <person name="Glavina Del Rio T."/>
            <person name="Nolan M."/>
            <person name="Lucas S."/>
            <person name="Chen F."/>
            <person name="Tice H."/>
            <person name="Cheng J.F."/>
            <person name="Saunders E."/>
            <person name="Bruce D."/>
            <person name="Goodwin L."/>
            <person name="Pitluck S."/>
            <person name="Ovchinnikova G."/>
            <person name="Pati A."/>
            <person name="Ivanova N."/>
            <person name="Mavromatis K."/>
            <person name="Chen A."/>
            <person name="Palaniappan K."/>
            <person name="Chain P."/>
            <person name="Land M."/>
            <person name="Hauser L."/>
            <person name="Chang Y.J."/>
            <person name="Jeffries C.D."/>
            <person name="Brettin T."/>
            <person name="Detter J.C."/>
            <person name="Han C."/>
            <person name="Rohde M."/>
            <person name="Lang E."/>
            <person name="Spring S."/>
            <person name="Goker M."/>
            <person name="Bristow J."/>
            <person name="Eisen J.A."/>
            <person name="Markowitz V."/>
            <person name="Hugenholtz P."/>
            <person name="Kyrpides N.C."/>
            <person name="Klenk H.P."/>
        </authorList>
    </citation>
    <scope>NUCLEOTIDE SEQUENCE [LARGE SCALE GENOMIC DNA]</scope>
    <source>
        <strain evidence="8">ATCC 51133 / DSM 6946 / 5175</strain>
    </source>
</reference>
<keyword evidence="8" id="KW-1185">Reference proteome</keyword>
<accession>D1B3X2</accession>
<dbReference type="HOGENOM" id="CLU_690628_0_0_7"/>
<proteinExistence type="predicted"/>
<feature type="transmembrane region" description="Helical" evidence="6">
    <location>
        <begin position="376"/>
        <end position="395"/>
    </location>
</feature>
<dbReference type="InterPro" id="IPR050833">
    <property type="entry name" value="Poly_Biosynth_Transport"/>
</dbReference>
<comment type="subcellular location">
    <subcellularLocation>
        <location evidence="1">Cell membrane</location>
        <topology evidence="1">Multi-pass membrane protein</topology>
    </subcellularLocation>
</comment>
<gene>
    <name evidence="7" type="ordered locus">Sdel_1777</name>
</gene>
<feature type="transmembrane region" description="Helical" evidence="6">
    <location>
        <begin position="74"/>
        <end position="97"/>
    </location>
</feature>
<reference evidence="8" key="1">
    <citation type="submission" date="2009-11" db="EMBL/GenBank/DDBJ databases">
        <title>The complete genome of Sulfurospirillum deleyianum DSM 6946.</title>
        <authorList>
            <consortium name="US DOE Joint Genome Institute (JGI-PGF)"/>
            <person name="Lucas S."/>
            <person name="Copeland A."/>
            <person name="Lapidus A."/>
            <person name="Glavina del Rio T."/>
            <person name="Dalin E."/>
            <person name="Tice H."/>
            <person name="Bruce D."/>
            <person name="Goodwin L."/>
            <person name="Pitluck S."/>
            <person name="Kyrpides N."/>
            <person name="Mavromatis K."/>
            <person name="Ivanova N."/>
            <person name="Ovchinnikova G."/>
            <person name="Munk A.C."/>
            <person name="Lu M."/>
            <person name="Brettin T."/>
            <person name="Detter J.C."/>
            <person name="Han C."/>
            <person name="Tapia R."/>
            <person name="Larimer F."/>
            <person name="Land M."/>
            <person name="Hauser L."/>
            <person name="Markowitz V."/>
            <person name="Cheng J.F."/>
            <person name="Hugenholtz P."/>
            <person name="Woyke T."/>
            <person name="Wu D."/>
            <person name="Aumann P."/>
            <person name="Schneider S."/>
            <person name="Lang E."/>
            <person name="Spring S."/>
            <person name="Klenk H.P."/>
            <person name="Eisen J.A."/>
        </authorList>
    </citation>
    <scope>NUCLEOTIDE SEQUENCE [LARGE SCALE GENOMIC DNA]</scope>
    <source>
        <strain evidence="8">ATCC 51133 / DSM 6946 / 5175</strain>
    </source>
</reference>
<dbReference type="Proteomes" id="UP000002222">
    <property type="component" value="Chromosome"/>
</dbReference>
<dbReference type="AlphaFoldDB" id="D1B3X2"/>
<evidence type="ECO:0000256" key="2">
    <source>
        <dbReference type="ARBA" id="ARBA00022475"/>
    </source>
</evidence>
<feature type="transmembrane region" description="Helical" evidence="6">
    <location>
        <begin position="161"/>
        <end position="178"/>
    </location>
</feature>
<dbReference type="EMBL" id="CP001816">
    <property type="protein sequence ID" value="ACZ12792.1"/>
    <property type="molecule type" value="Genomic_DNA"/>
</dbReference>
<evidence type="ECO:0000313" key="7">
    <source>
        <dbReference type="EMBL" id="ACZ12792.1"/>
    </source>
</evidence>
<dbReference type="PANTHER" id="PTHR30250">
    <property type="entry name" value="PST FAMILY PREDICTED COLANIC ACID TRANSPORTER"/>
    <property type="match status" value="1"/>
</dbReference>
<feature type="transmembrane region" description="Helical" evidence="6">
    <location>
        <begin position="199"/>
        <end position="216"/>
    </location>
</feature>
<evidence type="ECO:0008006" key="9">
    <source>
        <dbReference type="Google" id="ProtNLM"/>
    </source>
</evidence>
<dbReference type="PANTHER" id="PTHR30250:SF11">
    <property type="entry name" value="O-ANTIGEN TRANSPORTER-RELATED"/>
    <property type="match status" value="1"/>
</dbReference>
<sequence>MKEIYYTVLTQAIQMGGGLLVFKILTSKLSGLDFGLYALILSFSAIIFTFPFTAIQQALTKYTSVLSQKRAIDVYKTIFILDIAFFVIYIVLTMILFFSNLINIDGVEYIVVMAYIVSEVLKINNYIFINSLRNRKKYLNSIFVEFFLKLVLLSILSNSTMGVFTIFIIVNIVIIIYSKPKNSDFNFPNRVQFFYWAKMIYIFASPLAIWGIFGWMRDMSNRWIIEYYLTLEDVALFAVMNSLVVIIPGALQAFFGMYFMPILYKKEKEKKGSIREFNKKILIIGFFIMIFGALFINFFSEYIVTILSDVKYIGGAWMLVPMFLTYSLFSLTMSITSEIFAHNKTKLLLMPNIISGIVSMIAFLFLVKFYGMNGALYAFIISYLSYSILTFFVVYKFKI</sequence>
<keyword evidence="2" id="KW-1003">Cell membrane</keyword>
<evidence type="ECO:0000256" key="3">
    <source>
        <dbReference type="ARBA" id="ARBA00022692"/>
    </source>
</evidence>
<organism evidence="7 8">
    <name type="scientific">Sulfurospirillum deleyianum (strain ATCC 51133 / DSM 6946 / 5175)</name>
    <dbReference type="NCBI Taxonomy" id="525898"/>
    <lineage>
        <taxon>Bacteria</taxon>
        <taxon>Pseudomonadati</taxon>
        <taxon>Campylobacterota</taxon>
        <taxon>Epsilonproteobacteria</taxon>
        <taxon>Campylobacterales</taxon>
        <taxon>Sulfurospirillaceae</taxon>
        <taxon>Sulfurospirillum</taxon>
    </lineage>
</organism>
<protein>
    <recommendedName>
        <fullName evidence="9">Polysaccharide biosynthesis protein</fullName>
    </recommendedName>
</protein>
<feature type="transmembrane region" description="Helical" evidence="6">
    <location>
        <begin position="312"/>
        <end position="335"/>
    </location>
</feature>
<feature type="transmembrane region" description="Helical" evidence="6">
    <location>
        <begin position="236"/>
        <end position="260"/>
    </location>
</feature>
<dbReference type="KEGG" id="sdl:Sdel_1777"/>
<dbReference type="eggNOG" id="COG2244">
    <property type="taxonomic scope" value="Bacteria"/>
</dbReference>
<dbReference type="OrthoDB" id="9815248at2"/>